<dbReference type="CDD" id="cd01300">
    <property type="entry name" value="YtcJ_like"/>
    <property type="match status" value="1"/>
</dbReference>
<dbReference type="InterPro" id="IPR013108">
    <property type="entry name" value="Amidohydro_3"/>
</dbReference>
<dbReference type="SUPFAM" id="SSF51556">
    <property type="entry name" value="Metallo-dependent hydrolases"/>
    <property type="match status" value="1"/>
</dbReference>
<feature type="domain" description="Amidohydrolase 3" evidence="1">
    <location>
        <begin position="106"/>
        <end position="604"/>
    </location>
</feature>
<dbReference type="Proteomes" id="UP000737113">
    <property type="component" value="Unassembled WGS sequence"/>
</dbReference>
<gene>
    <name evidence="2" type="ORF">HC757_04785</name>
</gene>
<dbReference type="Gene3D" id="3.10.310.70">
    <property type="match status" value="1"/>
</dbReference>
<proteinExistence type="predicted"/>
<accession>A0A972FRN1</accession>
<dbReference type="Gene3D" id="3.20.20.140">
    <property type="entry name" value="Metal-dependent hydrolases"/>
    <property type="match status" value="1"/>
</dbReference>
<dbReference type="PANTHER" id="PTHR22642:SF2">
    <property type="entry name" value="PROTEIN LONG AFTER FAR-RED 3"/>
    <property type="match status" value="1"/>
</dbReference>
<keyword evidence="3" id="KW-1185">Reference proteome</keyword>
<dbReference type="RefSeq" id="WP_169563156.1">
    <property type="nucleotide sequence ID" value="NZ_JAAXYH010000002.1"/>
</dbReference>
<dbReference type="InterPro" id="IPR032466">
    <property type="entry name" value="Metal_Hydrolase"/>
</dbReference>
<dbReference type="InterPro" id="IPR011059">
    <property type="entry name" value="Metal-dep_hydrolase_composite"/>
</dbReference>
<dbReference type="Pfam" id="PF07969">
    <property type="entry name" value="Amidohydro_3"/>
    <property type="match status" value="1"/>
</dbReference>
<evidence type="ECO:0000259" key="1">
    <source>
        <dbReference type="Pfam" id="PF07969"/>
    </source>
</evidence>
<dbReference type="InterPro" id="IPR033932">
    <property type="entry name" value="YtcJ-like"/>
</dbReference>
<dbReference type="EMBL" id="JAAXYH010000002">
    <property type="protein sequence ID" value="NMH64481.1"/>
    <property type="molecule type" value="Genomic_DNA"/>
</dbReference>
<evidence type="ECO:0000313" key="2">
    <source>
        <dbReference type="EMBL" id="NMH64481.1"/>
    </source>
</evidence>
<comment type="caution">
    <text evidence="2">The sequence shown here is derived from an EMBL/GenBank/DDBJ whole genome shotgun (WGS) entry which is preliminary data.</text>
</comment>
<dbReference type="SUPFAM" id="SSF51338">
    <property type="entry name" value="Composite domain of metallo-dependent hydrolases"/>
    <property type="match status" value="1"/>
</dbReference>
<organism evidence="2 3">
    <name type="scientific">Shewanella salipaludis</name>
    <dbReference type="NCBI Taxonomy" id="2723052"/>
    <lineage>
        <taxon>Bacteria</taxon>
        <taxon>Pseudomonadati</taxon>
        <taxon>Pseudomonadota</taxon>
        <taxon>Gammaproteobacteria</taxon>
        <taxon>Alteromonadales</taxon>
        <taxon>Shewanellaceae</taxon>
        <taxon>Shewanella</taxon>
    </lineage>
</organism>
<protein>
    <submittedName>
        <fullName evidence="2">Amidohydrolase</fullName>
    </submittedName>
</protein>
<reference evidence="2" key="1">
    <citation type="submission" date="2020-04" db="EMBL/GenBank/DDBJ databases">
        <title>Description of Shewanella salipaludis sp. nov., isolated from a salt marsh.</title>
        <authorList>
            <person name="Park S."/>
            <person name="Yoon J.-H."/>
        </authorList>
    </citation>
    <scope>NUCLEOTIDE SEQUENCE</scope>
    <source>
        <strain evidence="2">SHSM-M6</strain>
    </source>
</reference>
<dbReference type="AlphaFoldDB" id="A0A972FRN1"/>
<sequence>MAHSHEHHEALGCSCCSPLWRHLLPSMPVEDFNALQVPAITVPQTLIFYAKDPELEQPGVIQTLAGGQAVEVEAIGFHEGKVVIAGIAAEVEAGMPANAQKHYLSNGQTLLPGFLEPHVHILPTAFLNACGEDVSPFDGQRLRAGYNRRWVLKTLQGKLPADPGEWLIGNGVDPSLFDTRAEREFNAELLDSVSLTQPIFVINASLHLAYVNTAALRRYYPEGIPPDKANGILAEAEEMLPFINLLPKPTALEMNQKVGDIFKIAAQRGVTYLHDAGIEASDKAGLSQADYLKFRAYLPGNKVRIGGALVALGQADIDRIKKIHTPDSGTAHFNLSFIKLVSDGSGQGLTAALPMDQPYHCNAEYQLEPPYNITGIFNFHPVSEFDDLVVEANKAGWPLMIHANGDRALQLTLDAYAKVGNSEARQRSRIEHASLLSDERLEQMQQLGVSPSFLIGHVGYWGYAFQSTIFGAQRANILDRCQSAINKGMRISLHSDNSVTPLGPLRMMEQSITRLMEAAPGEGPDVLNEAEQISRLDALKAMTWDAAWQCRAEQWLGSLEPGKCADFVILAQDPLTFGMDNGALGAKGMRDIAVLQTWKDGRLTHPLS</sequence>
<dbReference type="PANTHER" id="PTHR22642">
    <property type="entry name" value="IMIDAZOLONEPROPIONASE"/>
    <property type="match status" value="1"/>
</dbReference>
<name>A0A972FRN1_9GAMM</name>
<evidence type="ECO:0000313" key="3">
    <source>
        <dbReference type="Proteomes" id="UP000737113"/>
    </source>
</evidence>
<dbReference type="GO" id="GO:0016810">
    <property type="term" value="F:hydrolase activity, acting on carbon-nitrogen (but not peptide) bonds"/>
    <property type="evidence" value="ECO:0007669"/>
    <property type="project" value="InterPro"/>
</dbReference>
<dbReference type="Gene3D" id="2.30.40.10">
    <property type="entry name" value="Urease, subunit C, domain 1"/>
    <property type="match status" value="1"/>
</dbReference>